<evidence type="ECO:0000313" key="3">
    <source>
        <dbReference type="Proteomes" id="UP000294558"/>
    </source>
</evidence>
<comment type="caution">
    <text evidence="2">The sequence shown here is derived from an EMBL/GenBank/DDBJ whole genome shotgun (WGS) entry which is preliminary data.</text>
</comment>
<dbReference type="Proteomes" id="UP000294558">
    <property type="component" value="Unassembled WGS sequence"/>
</dbReference>
<name>A0A4R7I1M5_9ACTN</name>
<dbReference type="EMBL" id="SOAU01000001">
    <property type="protein sequence ID" value="TDT16769.1"/>
    <property type="molecule type" value="Genomic_DNA"/>
</dbReference>
<protein>
    <submittedName>
        <fullName evidence="2">Polyketide cyclase/dehydrase/lipid transport protein</fullName>
    </submittedName>
</protein>
<dbReference type="RefSeq" id="WP_133869109.1">
    <property type="nucleotide sequence ID" value="NZ_SOAU01000001.1"/>
</dbReference>
<accession>A0A4R7I1M5</accession>
<evidence type="ECO:0000259" key="1">
    <source>
        <dbReference type="Pfam" id="PF03364"/>
    </source>
</evidence>
<gene>
    <name evidence="2" type="ORF">BDK89_2366</name>
</gene>
<feature type="domain" description="Coenzyme Q-binding protein COQ10 START" evidence="1">
    <location>
        <begin position="9"/>
        <end position="144"/>
    </location>
</feature>
<dbReference type="InterPro" id="IPR005031">
    <property type="entry name" value="COQ10_START"/>
</dbReference>
<dbReference type="SUPFAM" id="SSF55961">
    <property type="entry name" value="Bet v1-like"/>
    <property type="match status" value="1"/>
</dbReference>
<dbReference type="Gene3D" id="3.30.530.20">
    <property type="match status" value="1"/>
</dbReference>
<dbReference type="AlphaFoldDB" id="A0A4R7I1M5"/>
<evidence type="ECO:0000313" key="2">
    <source>
        <dbReference type="EMBL" id="TDT16769.1"/>
    </source>
</evidence>
<dbReference type="Pfam" id="PF03364">
    <property type="entry name" value="Polyketide_cyc"/>
    <property type="match status" value="1"/>
</dbReference>
<proteinExistence type="predicted"/>
<dbReference type="CDD" id="cd07812">
    <property type="entry name" value="SRPBCC"/>
    <property type="match status" value="1"/>
</dbReference>
<keyword evidence="3" id="KW-1185">Reference proteome</keyword>
<sequence length="158" mass="17178">MQTTEIARVAASPADVFPFVADLARYPAWMPLVHDATPVDGGGRPAWNVEIRARIGPFARSKRLRMERTELVPDQLAVFERAETDGRDHAGWVLRVELRPDSGAAVPDSTSGATATEVTMHLAYDGSLWTGGPLARVFDEQVRRGRDGLVAAVGDRSV</sequence>
<reference evidence="2 3" key="1">
    <citation type="submission" date="2019-03" db="EMBL/GenBank/DDBJ databases">
        <title>Sequencing the genomes of 1000 actinobacteria strains.</title>
        <authorList>
            <person name="Klenk H.-P."/>
        </authorList>
    </citation>
    <scope>NUCLEOTIDE SEQUENCE [LARGE SCALE GENOMIC DNA]</scope>
    <source>
        <strain evidence="2 3">DSM 18936</strain>
    </source>
</reference>
<organism evidence="2 3">
    <name type="scientific">Ilumatobacter fluminis</name>
    <dbReference type="NCBI Taxonomy" id="467091"/>
    <lineage>
        <taxon>Bacteria</taxon>
        <taxon>Bacillati</taxon>
        <taxon>Actinomycetota</taxon>
        <taxon>Acidimicrobiia</taxon>
        <taxon>Acidimicrobiales</taxon>
        <taxon>Ilumatobacteraceae</taxon>
        <taxon>Ilumatobacter</taxon>
    </lineage>
</organism>
<dbReference type="OrthoDB" id="5243015at2"/>
<dbReference type="InterPro" id="IPR023393">
    <property type="entry name" value="START-like_dom_sf"/>
</dbReference>